<evidence type="ECO:0000313" key="1">
    <source>
        <dbReference type="Proteomes" id="UP000095283"/>
    </source>
</evidence>
<name>A0A1I7WLZ4_HETBA</name>
<dbReference type="Proteomes" id="UP000095283">
    <property type="component" value="Unplaced"/>
</dbReference>
<protein>
    <submittedName>
        <fullName evidence="2">Uncharacterized protein</fullName>
    </submittedName>
</protein>
<accession>A0A1I7WLZ4</accession>
<sequence length="36" mass="4014">MAPKQLKSNSVKDVVSFTKKLSNNHLKPTETVESVK</sequence>
<evidence type="ECO:0000313" key="2">
    <source>
        <dbReference type="WBParaSite" id="Hba_06170"/>
    </source>
</evidence>
<organism evidence="1 2">
    <name type="scientific">Heterorhabditis bacteriophora</name>
    <name type="common">Entomopathogenic nematode worm</name>
    <dbReference type="NCBI Taxonomy" id="37862"/>
    <lineage>
        <taxon>Eukaryota</taxon>
        <taxon>Metazoa</taxon>
        <taxon>Ecdysozoa</taxon>
        <taxon>Nematoda</taxon>
        <taxon>Chromadorea</taxon>
        <taxon>Rhabditida</taxon>
        <taxon>Rhabditina</taxon>
        <taxon>Rhabditomorpha</taxon>
        <taxon>Strongyloidea</taxon>
        <taxon>Heterorhabditidae</taxon>
        <taxon>Heterorhabditis</taxon>
    </lineage>
</organism>
<dbReference type="WBParaSite" id="Hba_06170">
    <property type="protein sequence ID" value="Hba_06170"/>
    <property type="gene ID" value="Hba_06170"/>
</dbReference>
<reference evidence="2" key="1">
    <citation type="submission" date="2016-11" db="UniProtKB">
        <authorList>
            <consortium name="WormBaseParasite"/>
        </authorList>
    </citation>
    <scope>IDENTIFICATION</scope>
</reference>
<keyword evidence="1" id="KW-1185">Reference proteome</keyword>
<proteinExistence type="predicted"/>
<dbReference type="AlphaFoldDB" id="A0A1I7WLZ4"/>